<evidence type="ECO:0000256" key="1">
    <source>
        <dbReference type="RuleBase" id="RU004915"/>
    </source>
</evidence>
<gene>
    <name evidence="3" type="ORF">HU200_030035</name>
</gene>
<dbReference type="GO" id="GO:0090729">
    <property type="term" value="F:toxin activity"/>
    <property type="evidence" value="ECO:0007669"/>
    <property type="project" value="UniProtKB-KW"/>
</dbReference>
<evidence type="ECO:0000313" key="4">
    <source>
        <dbReference type="Proteomes" id="UP000636709"/>
    </source>
</evidence>
<dbReference type="Pfam" id="PF00161">
    <property type="entry name" value="RIP"/>
    <property type="match status" value="1"/>
</dbReference>
<dbReference type="GO" id="GO:0006952">
    <property type="term" value="P:defense response"/>
    <property type="evidence" value="ECO:0007669"/>
    <property type="project" value="UniProtKB-KW"/>
</dbReference>
<keyword evidence="1" id="KW-0652">Protein synthesis inhibitor</keyword>
<organism evidence="3 4">
    <name type="scientific">Digitaria exilis</name>
    <dbReference type="NCBI Taxonomy" id="1010633"/>
    <lineage>
        <taxon>Eukaryota</taxon>
        <taxon>Viridiplantae</taxon>
        <taxon>Streptophyta</taxon>
        <taxon>Embryophyta</taxon>
        <taxon>Tracheophyta</taxon>
        <taxon>Spermatophyta</taxon>
        <taxon>Magnoliopsida</taxon>
        <taxon>Liliopsida</taxon>
        <taxon>Poales</taxon>
        <taxon>Poaceae</taxon>
        <taxon>PACMAD clade</taxon>
        <taxon>Panicoideae</taxon>
        <taxon>Panicodae</taxon>
        <taxon>Paniceae</taxon>
        <taxon>Anthephorinae</taxon>
        <taxon>Digitaria</taxon>
    </lineage>
</organism>
<dbReference type="InterPro" id="IPR001574">
    <property type="entry name" value="Ribosome_inactivat_prot"/>
</dbReference>
<evidence type="ECO:0000256" key="2">
    <source>
        <dbReference type="SAM" id="SignalP"/>
    </source>
</evidence>
<name>A0A835BXN4_9POAL</name>
<comment type="caution">
    <text evidence="3">The sequence shown here is derived from an EMBL/GenBank/DDBJ whole genome shotgun (WGS) entry which is preliminary data.</text>
</comment>
<dbReference type="SUPFAM" id="SSF56371">
    <property type="entry name" value="Ribosome inactivating proteins (RIP)"/>
    <property type="match status" value="1"/>
</dbReference>
<sequence length="303" mass="34142">MDLLFVLLLLVSVVLAPTAKASAPEDRIDFDLATEMHDDLYRKLDTYLRQTSNPPYEPREVEGRAVLAGRRPDMYDEPPRWIMVHVRFGEAETTLAIAQDDLYLIGFNNSAGNWFKLQAKEDGQGFAGLPGSAVLPIKENYADLLGRADDAANAHMYLSTVPLGNLSAIQAVKTLAGYNLDKPNDELAAALVRFVVMISEAMRFSAIREKISGEQWKQETFITQREASYVIYWGHLSHLLIRWKQKGYWGGKGSKERWLTNFAKLMREKIGVNDQTDALAIVDFLIRPKPTTRGRGGRKLLLD</sequence>
<comment type="catalytic activity">
    <reaction evidence="1">
        <text>Endohydrolysis of the N-glycosidic bond at one specific adenosine on the 28S rRNA.</text>
        <dbReference type="EC" id="3.2.2.22"/>
    </reaction>
</comment>
<reference evidence="3" key="1">
    <citation type="submission" date="2020-07" db="EMBL/GenBank/DDBJ databases">
        <title>Genome sequence and genetic diversity analysis of an under-domesticated orphan crop, white fonio (Digitaria exilis).</title>
        <authorList>
            <person name="Bennetzen J.L."/>
            <person name="Chen S."/>
            <person name="Ma X."/>
            <person name="Wang X."/>
            <person name="Yssel A.E.J."/>
            <person name="Chaluvadi S.R."/>
            <person name="Johnson M."/>
            <person name="Gangashetty P."/>
            <person name="Hamidou F."/>
            <person name="Sanogo M.D."/>
            <person name="Zwaenepoel A."/>
            <person name="Wallace J."/>
            <person name="Van De Peer Y."/>
            <person name="Van Deynze A."/>
        </authorList>
    </citation>
    <scope>NUCLEOTIDE SEQUENCE</scope>
    <source>
        <tissue evidence="3">Leaves</tissue>
    </source>
</reference>
<dbReference type="GO" id="GO:0017148">
    <property type="term" value="P:negative regulation of translation"/>
    <property type="evidence" value="ECO:0007669"/>
    <property type="project" value="UniProtKB-KW"/>
</dbReference>
<dbReference type="Gene3D" id="3.40.420.10">
    <property type="entry name" value="Ricin (A subunit), domain 1"/>
    <property type="match status" value="1"/>
</dbReference>
<dbReference type="EMBL" id="JACEFO010001756">
    <property type="protein sequence ID" value="KAF8708655.1"/>
    <property type="molecule type" value="Genomic_DNA"/>
</dbReference>
<dbReference type="InterPro" id="IPR036041">
    <property type="entry name" value="Ribosome-inact_prot_sf"/>
</dbReference>
<dbReference type="Proteomes" id="UP000636709">
    <property type="component" value="Unassembled WGS sequence"/>
</dbReference>
<feature type="signal peptide" evidence="2">
    <location>
        <begin position="1"/>
        <end position="21"/>
    </location>
</feature>
<comment type="similarity">
    <text evidence="1">Belongs to the ribosome-inactivating protein family.</text>
</comment>
<dbReference type="GO" id="GO:0030598">
    <property type="term" value="F:rRNA N-glycosylase activity"/>
    <property type="evidence" value="ECO:0007669"/>
    <property type="project" value="UniProtKB-EC"/>
</dbReference>
<keyword evidence="1" id="KW-0378">Hydrolase</keyword>
<evidence type="ECO:0000313" key="3">
    <source>
        <dbReference type="EMBL" id="KAF8708655.1"/>
    </source>
</evidence>
<dbReference type="OrthoDB" id="675370at2759"/>
<dbReference type="InterPro" id="IPR016138">
    <property type="entry name" value="Ribosome_inactivat_prot_sub1"/>
</dbReference>
<dbReference type="PANTHER" id="PTHR33453:SF46">
    <property type="entry name" value="RRNA N-GLYCOSYLASE"/>
    <property type="match status" value="1"/>
</dbReference>
<keyword evidence="2" id="KW-0732">Signal</keyword>
<dbReference type="EC" id="3.2.2.22" evidence="1"/>
<keyword evidence="1" id="KW-0800">Toxin</keyword>
<keyword evidence="4" id="KW-1185">Reference proteome</keyword>
<dbReference type="PANTHER" id="PTHR33453">
    <property type="match status" value="1"/>
</dbReference>
<dbReference type="AlphaFoldDB" id="A0A835BXN4"/>
<proteinExistence type="inferred from homology"/>
<protein>
    <recommendedName>
        <fullName evidence="1">rRNA N-glycosylase</fullName>
        <ecNumber evidence="1">3.2.2.22</ecNumber>
    </recommendedName>
</protein>
<accession>A0A835BXN4</accession>
<feature type="chain" id="PRO_5032394375" description="rRNA N-glycosylase" evidence="2">
    <location>
        <begin position="22"/>
        <end position="303"/>
    </location>
</feature>
<keyword evidence="1" id="KW-0611">Plant defense</keyword>